<evidence type="ECO:0000256" key="4">
    <source>
        <dbReference type="ARBA" id="ARBA00022803"/>
    </source>
</evidence>
<dbReference type="SUPFAM" id="SSF48452">
    <property type="entry name" value="TPR-like"/>
    <property type="match status" value="2"/>
</dbReference>
<name>A0A381PSR8_9ZZZZ</name>
<evidence type="ECO:0000256" key="1">
    <source>
        <dbReference type="ARBA" id="ARBA00005857"/>
    </source>
</evidence>
<proteinExistence type="inferred from homology"/>
<dbReference type="AlphaFoldDB" id="A0A381PSR8"/>
<accession>A0A381PSR8</accession>
<keyword evidence="4" id="KW-0802">TPR repeat</keyword>
<dbReference type="InterPro" id="IPR033891">
    <property type="entry name" value="TTC38"/>
</dbReference>
<organism evidence="6">
    <name type="scientific">marine metagenome</name>
    <dbReference type="NCBI Taxonomy" id="408172"/>
    <lineage>
        <taxon>unclassified sequences</taxon>
        <taxon>metagenomes</taxon>
        <taxon>ecological metagenomes</taxon>
    </lineage>
</organism>
<evidence type="ECO:0000256" key="5">
    <source>
        <dbReference type="SAM" id="MobiDB-lite"/>
    </source>
</evidence>
<dbReference type="InterPro" id="IPR011990">
    <property type="entry name" value="TPR-like_helical_dom_sf"/>
</dbReference>
<sequence>MQGTNRIEDRYGLPITTSSIAAANYLVDGLDLALEQNFAPERKFQQAVEVDEGFALAYAGLAYSHMVGARPVDARKFVQLAKSLASGTTRREQQQIEIIELWISGKGSGSLALIRQHLAEFPRDMLMVRVAQRLYILGCSSVGAGVANYPQELFALMKSVAPEYGDDWAFQGQYSFAHHENGLLDEALEMAGRSLDQRPTNAVASHSIAHVYFERGDASGGNEFLARWLPGFDDRAPYHVHLSWHMALFELAMGHYQRALEVYDTGIRPSVVAKSAISLTDSASLMWRLQIYGAAAPPSLMSELSTQAAPAAEQPGPAFRDSHAALAFAVASDEQSMARMMDGLRTAASNGDRLVEEVTLPLVQGIFAFVHQDYDEAIRLMEPLFSLDARYDQLARVGGSHAQREVFEDTLTEAYLRSGQSDKAEAMIGQRLRRRESPRDLFWLARAQEAEGSRAAAISSVRQAQSSWVDADPGSKETSALSDLAQKVG</sequence>
<evidence type="ECO:0000313" key="6">
    <source>
        <dbReference type="EMBL" id="SUZ70055.1"/>
    </source>
</evidence>
<dbReference type="EMBL" id="UINC01001080">
    <property type="protein sequence ID" value="SUZ70055.1"/>
    <property type="molecule type" value="Genomic_DNA"/>
</dbReference>
<dbReference type="PANTHER" id="PTHR16263">
    <property type="entry name" value="TETRATRICOPEPTIDE REPEAT PROTEIN 38"/>
    <property type="match status" value="1"/>
</dbReference>
<dbReference type="Gene3D" id="1.25.40.10">
    <property type="entry name" value="Tetratricopeptide repeat domain"/>
    <property type="match status" value="1"/>
</dbReference>
<dbReference type="PANTHER" id="PTHR16263:SF4">
    <property type="entry name" value="TETRATRICOPEPTIDE REPEAT PROTEIN 38"/>
    <property type="match status" value="1"/>
</dbReference>
<comment type="similarity">
    <text evidence="1">Belongs to the TTC38 family.</text>
</comment>
<dbReference type="CDD" id="cd05804">
    <property type="entry name" value="StaR_like"/>
    <property type="match status" value="1"/>
</dbReference>
<reference evidence="6" key="1">
    <citation type="submission" date="2018-05" db="EMBL/GenBank/DDBJ databases">
        <authorList>
            <person name="Lanie J.A."/>
            <person name="Ng W.-L."/>
            <person name="Kazmierczak K.M."/>
            <person name="Andrzejewski T.M."/>
            <person name="Davidsen T.M."/>
            <person name="Wayne K.J."/>
            <person name="Tettelin H."/>
            <person name="Glass J.I."/>
            <person name="Rusch D."/>
            <person name="Podicherti R."/>
            <person name="Tsui H.-C.T."/>
            <person name="Winkler M.E."/>
        </authorList>
    </citation>
    <scope>NUCLEOTIDE SEQUENCE</scope>
</reference>
<feature type="region of interest" description="Disordered" evidence="5">
    <location>
        <begin position="465"/>
        <end position="489"/>
    </location>
</feature>
<protein>
    <recommendedName>
        <fullName evidence="2">Tetratricopeptide repeat protein 38</fullName>
    </recommendedName>
</protein>
<evidence type="ECO:0000256" key="3">
    <source>
        <dbReference type="ARBA" id="ARBA00022737"/>
    </source>
</evidence>
<gene>
    <name evidence="6" type="ORF">METZ01_LOCUS22909</name>
</gene>
<evidence type="ECO:0000256" key="2">
    <source>
        <dbReference type="ARBA" id="ARBA00019992"/>
    </source>
</evidence>
<keyword evidence="3" id="KW-0677">Repeat</keyword>